<dbReference type="GO" id="GO:0006310">
    <property type="term" value="P:DNA recombination"/>
    <property type="evidence" value="ECO:0007669"/>
    <property type="project" value="UniProtKB-KW"/>
</dbReference>
<accession>A0A7Z8KLJ1</accession>
<feature type="domain" description="Tyr recombinase" evidence="5">
    <location>
        <begin position="123"/>
        <end position="340"/>
    </location>
</feature>
<evidence type="ECO:0000259" key="5">
    <source>
        <dbReference type="PROSITE" id="PS51898"/>
    </source>
</evidence>
<keyword evidence="1" id="KW-0229">DNA integration</keyword>
<dbReference type="Gene3D" id="1.10.443.10">
    <property type="entry name" value="Intergrase catalytic core"/>
    <property type="match status" value="1"/>
</dbReference>
<feature type="coiled-coil region" evidence="4">
    <location>
        <begin position="360"/>
        <end position="411"/>
    </location>
</feature>
<gene>
    <name evidence="6" type="ORF">FKV42_13780</name>
</gene>
<sequence>MKVNEIKNDPAIRRLFRIRGIKSENTINLYISAFVLFAEFTGFSPSKILEIAQSEYDEGIKPHMMSHFELIGSFREYLEKSTSNRKAPYAPSSIKCYVDRIKSFFTTYYLPVPATIRSVEVRAKPRIENQKLPNRELILKTIKIASIRDKAIILVGVSSGLAASDICTLTVKDFMEGYDPATEITTLSLRRQKTQIDFTTFLSPEASRAVKTYLMTRESACLKSKMMNDVMKVIPESPLFIKNKNFYKYLYSKKEQDRALNAYSLSKNIYPPISKRIEGPIKPGTFRLIRSHNMRKYFSTTLRNAGVDGDVIEHMMGHTLGEVKQAYIKYDPEFLKKVYMKNYLALLIDERADASSSPEFKALKEENKELSDKNDANRSLAYQYKGRVAELEEVNEELAKSNDTQSKLMNAFMSDPSIRDLMSKIMKQTEAQDEEKENEE</sequence>
<proteinExistence type="predicted"/>
<evidence type="ECO:0000256" key="1">
    <source>
        <dbReference type="ARBA" id="ARBA00022908"/>
    </source>
</evidence>
<dbReference type="Proteomes" id="UP000319335">
    <property type="component" value="Unassembled WGS sequence"/>
</dbReference>
<dbReference type="PANTHER" id="PTHR30349:SF41">
    <property type="entry name" value="INTEGRASE_RECOMBINASE PROTEIN MJ0367-RELATED"/>
    <property type="match status" value="1"/>
</dbReference>
<evidence type="ECO:0000313" key="6">
    <source>
        <dbReference type="EMBL" id="TQD23586.1"/>
    </source>
</evidence>
<evidence type="ECO:0000256" key="3">
    <source>
        <dbReference type="ARBA" id="ARBA00023172"/>
    </source>
</evidence>
<dbReference type="Pfam" id="PF00589">
    <property type="entry name" value="Phage_integrase"/>
    <property type="match status" value="1"/>
</dbReference>
<keyword evidence="7" id="KW-1185">Reference proteome</keyword>
<dbReference type="CDD" id="cd00397">
    <property type="entry name" value="DNA_BRE_C"/>
    <property type="match status" value="1"/>
</dbReference>
<dbReference type="AlphaFoldDB" id="A0A7Z8KLJ1"/>
<keyword evidence="4" id="KW-0175">Coiled coil</keyword>
<dbReference type="EMBL" id="VIAQ01000020">
    <property type="protein sequence ID" value="TQD23586.1"/>
    <property type="molecule type" value="Genomic_DNA"/>
</dbReference>
<dbReference type="RefSeq" id="WP_154810902.1">
    <property type="nucleotide sequence ID" value="NZ_VIAQ01000020.1"/>
</dbReference>
<dbReference type="InterPro" id="IPR013762">
    <property type="entry name" value="Integrase-like_cat_sf"/>
</dbReference>
<dbReference type="PANTHER" id="PTHR30349">
    <property type="entry name" value="PHAGE INTEGRASE-RELATED"/>
    <property type="match status" value="1"/>
</dbReference>
<dbReference type="InterPro" id="IPR011010">
    <property type="entry name" value="DNA_brk_join_enz"/>
</dbReference>
<evidence type="ECO:0000313" key="7">
    <source>
        <dbReference type="Proteomes" id="UP000319335"/>
    </source>
</evidence>
<keyword evidence="2" id="KW-0238">DNA-binding</keyword>
<name>A0A7Z8KLJ1_9EURY</name>
<protein>
    <submittedName>
        <fullName evidence="6">Site-specific integrase</fullName>
    </submittedName>
</protein>
<dbReference type="OrthoDB" id="125869at2157"/>
<keyword evidence="3" id="KW-0233">DNA recombination</keyword>
<dbReference type="SUPFAM" id="SSF56349">
    <property type="entry name" value="DNA breaking-rejoining enzymes"/>
    <property type="match status" value="1"/>
</dbReference>
<dbReference type="GO" id="GO:0003677">
    <property type="term" value="F:DNA binding"/>
    <property type="evidence" value="ECO:0007669"/>
    <property type="project" value="UniProtKB-KW"/>
</dbReference>
<dbReference type="InterPro" id="IPR002104">
    <property type="entry name" value="Integrase_catalytic"/>
</dbReference>
<evidence type="ECO:0000256" key="2">
    <source>
        <dbReference type="ARBA" id="ARBA00023125"/>
    </source>
</evidence>
<comment type="caution">
    <text evidence="6">The sequence shown here is derived from an EMBL/GenBank/DDBJ whole genome shotgun (WGS) entry which is preliminary data.</text>
</comment>
<reference evidence="6 7" key="1">
    <citation type="submission" date="2019-06" db="EMBL/GenBank/DDBJ databases">
        <title>Draft genome sequence of Methanolobus vulcani B1d.</title>
        <authorList>
            <person name="Creighbaum A.J."/>
            <person name="Ticak T."/>
            <person name="Hariraju D."/>
            <person name="Arivett B.A."/>
            <person name="Ferguson D.J.Jr."/>
        </authorList>
    </citation>
    <scope>NUCLEOTIDE SEQUENCE [LARGE SCALE GENOMIC DNA]</scope>
    <source>
        <strain evidence="6 7">B1d</strain>
    </source>
</reference>
<evidence type="ECO:0000256" key="4">
    <source>
        <dbReference type="SAM" id="Coils"/>
    </source>
</evidence>
<organism evidence="6 7">
    <name type="scientific">Methanolobus vulcani</name>
    <dbReference type="NCBI Taxonomy" id="38026"/>
    <lineage>
        <taxon>Archaea</taxon>
        <taxon>Methanobacteriati</taxon>
        <taxon>Methanobacteriota</taxon>
        <taxon>Stenosarchaea group</taxon>
        <taxon>Methanomicrobia</taxon>
        <taxon>Methanosarcinales</taxon>
        <taxon>Methanosarcinaceae</taxon>
        <taxon>Methanolobus</taxon>
    </lineage>
</organism>
<dbReference type="GO" id="GO:0015074">
    <property type="term" value="P:DNA integration"/>
    <property type="evidence" value="ECO:0007669"/>
    <property type="project" value="UniProtKB-KW"/>
</dbReference>
<dbReference type="PROSITE" id="PS51898">
    <property type="entry name" value="TYR_RECOMBINASE"/>
    <property type="match status" value="1"/>
</dbReference>
<dbReference type="InterPro" id="IPR050090">
    <property type="entry name" value="Tyrosine_recombinase_XerCD"/>
</dbReference>